<proteinExistence type="predicted"/>
<feature type="transmembrane region" description="Helical" evidence="8">
    <location>
        <begin position="244"/>
        <end position="263"/>
    </location>
</feature>
<dbReference type="NCBIfam" id="NF037955">
    <property type="entry name" value="mfs"/>
    <property type="match status" value="1"/>
</dbReference>
<keyword evidence="4" id="KW-0997">Cell inner membrane</keyword>
<dbReference type="GO" id="GO:0005886">
    <property type="term" value="C:plasma membrane"/>
    <property type="evidence" value="ECO:0007669"/>
    <property type="project" value="UniProtKB-SubCell"/>
</dbReference>
<feature type="transmembrane region" description="Helical" evidence="8">
    <location>
        <begin position="74"/>
        <end position="93"/>
    </location>
</feature>
<feature type="transmembrane region" description="Helical" evidence="8">
    <location>
        <begin position="20"/>
        <end position="40"/>
    </location>
</feature>
<dbReference type="GO" id="GO:0030395">
    <property type="term" value="F:lactose binding"/>
    <property type="evidence" value="ECO:0007669"/>
    <property type="project" value="TreeGrafter"/>
</dbReference>
<dbReference type="AlphaFoldDB" id="A0A450SMD4"/>
<dbReference type="PROSITE" id="PS50850">
    <property type="entry name" value="MFS"/>
    <property type="match status" value="1"/>
</dbReference>
<organism evidence="10">
    <name type="scientific">Candidatus Kentrum sp. DK</name>
    <dbReference type="NCBI Taxonomy" id="2126562"/>
    <lineage>
        <taxon>Bacteria</taxon>
        <taxon>Pseudomonadati</taxon>
        <taxon>Pseudomonadota</taxon>
        <taxon>Gammaproteobacteria</taxon>
        <taxon>Candidatus Kentrum</taxon>
    </lineage>
</organism>
<evidence type="ECO:0000256" key="4">
    <source>
        <dbReference type="ARBA" id="ARBA00022519"/>
    </source>
</evidence>
<dbReference type="InterPro" id="IPR036259">
    <property type="entry name" value="MFS_trans_sf"/>
</dbReference>
<feature type="transmembrane region" description="Helical" evidence="8">
    <location>
        <begin position="308"/>
        <end position="331"/>
    </location>
</feature>
<sequence>MPYFGLYLQSTGFDPWEIGQLIGVLLATKIIAPNIWGILADRHGKRVGIVRKASLISALAFTGIYFPFDSGFHWLLLVLATFGFFWNATLPLVEATTLNCLGEHTHRYGRIRLWGSIGFILTVLLFGELIQQYSVRIIPHGVLVLLIAIVFSSFRLPEYDGPPSPGKPEPFGDAFRKPQVLALLVVSFLMQLSHGPFYTFYSIYLDGHSYTPSVIGRLWTIGVVAEVVFFLFMPWVLQRVSRRSLLLLSFVLAALRWTLVALFPMHLSIQVFAQLLHAATFGVFHGAALLLIHDFFVGNHQGRGQALYNSIGFGAGSAAGALGGGFLWYSFGGVTTYLVAAGIGVVAFFIVWRWIREE</sequence>
<evidence type="ECO:0000256" key="7">
    <source>
        <dbReference type="ARBA" id="ARBA00023136"/>
    </source>
</evidence>
<comment type="subcellular location">
    <subcellularLocation>
        <location evidence="1">Cell inner membrane</location>
        <topology evidence="1">Multi-pass membrane protein</topology>
    </subcellularLocation>
</comment>
<reference evidence="10" key="1">
    <citation type="submission" date="2019-02" db="EMBL/GenBank/DDBJ databases">
        <authorList>
            <person name="Gruber-Vodicka R. H."/>
            <person name="Seah K. B. B."/>
        </authorList>
    </citation>
    <scope>NUCLEOTIDE SEQUENCE</scope>
    <source>
        <strain evidence="10">BECK_DK47</strain>
    </source>
</reference>
<dbReference type="EMBL" id="CAADEX010000049">
    <property type="protein sequence ID" value="VFJ54856.1"/>
    <property type="molecule type" value="Genomic_DNA"/>
</dbReference>
<dbReference type="InterPro" id="IPR024989">
    <property type="entry name" value="MFS_assoc_dom"/>
</dbReference>
<evidence type="ECO:0000256" key="8">
    <source>
        <dbReference type="SAM" id="Phobius"/>
    </source>
</evidence>
<dbReference type="SUPFAM" id="SSF103473">
    <property type="entry name" value="MFS general substrate transporter"/>
    <property type="match status" value="1"/>
</dbReference>
<dbReference type="GO" id="GO:0015528">
    <property type="term" value="F:lactose:proton symporter activity"/>
    <property type="evidence" value="ECO:0007669"/>
    <property type="project" value="TreeGrafter"/>
</dbReference>
<evidence type="ECO:0000256" key="1">
    <source>
        <dbReference type="ARBA" id="ARBA00004429"/>
    </source>
</evidence>
<name>A0A450SMD4_9GAMM</name>
<evidence type="ECO:0000256" key="2">
    <source>
        <dbReference type="ARBA" id="ARBA00022448"/>
    </source>
</evidence>
<gene>
    <name evidence="10" type="ORF">BECKDK2373B_GA0170837_10495</name>
</gene>
<protein>
    <submittedName>
        <fullName evidence="10">MFS transporter, PPP family, 3-phenylpropionic acid transporter</fullName>
    </submittedName>
</protein>
<keyword evidence="3" id="KW-1003">Cell membrane</keyword>
<dbReference type="PANTHER" id="PTHR23522">
    <property type="entry name" value="BLL5896 PROTEIN"/>
    <property type="match status" value="1"/>
</dbReference>
<accession>A0A450SMD4</accession>
<evidence type="ECO:0000256" key="5">
    <source>
        <dbReference type="ARBA" id="ARBA00022692"/>
    </source>
</evidence>
<keyword evidence="2" id="KW-0813">Transport</keyword>
<feature type="transmembrane region" description="Helical" evidence="8">
    <location>
        <begin position="275"/>
        <end position="296"/>
    </location>
</feature>
<dbReference type="InterPro" id="IPR026032">
    <property type="entry name" value="HcaT-like"/>
</dbReference>
<keyword evidence="5 8" id="KW-0812">Transmembrane</keyword>
<feature type="transmembrane region" description="Helical" evidence="8">
    <location>
        <begin position="49"/>
        <end position="68"/>
    </location>
</feature>
<dbReference type="Gene3D" id="1.20.1250.20">
    <property type="entry name" value="MFS general substrate transporter like domains"/>
    <property type="match status" value="2"/>
</dbReference>
<evidence type="ECO:0000259" key="9">
    <source>
        <dbReference type="PROSITE" id="PS50850"/>
    </source>
</evidence>
<dbReference type="PANTHER" id="PTHR23522:SF10">
    <property type="entry name" value="3-PHENYLPROPIONIC ACID TRANSPORTER-RELATED"/>
    <property type="match status" value="1"/>
</dbReference>
<dbReference type="PIRSF" id="PIRSF004925">
    <property type="entry name" value="HcaT"/>
    <property type="match status" value="1"/>
</dbReference>
<feature type="transmembrane region" description="Helical" evidence="8">
    <location>
        <begin position="218"/>
        <end position="237"/>
    </location>
</feature>
<keyword evidence="7 8" id="KW-0472">Membrane</keyword>
<evidence type="ECO:0000256" key="3">
    <source>
        <dbReference type="ARBA" id="ARBA00022475"/>
    </source>
</evidence>
<feature type="transmembrane region" description="Helical" evidence="8">
    <location>
        <begin position="337"/>
        <end position="355"/>
    </location>
</feature>
<keyword evidence="6 8" id="KW-1133">Transmembrane helix</keyword>
<evidence type="ECO:0000313" key="10">
    <source>
        <dbReference type="EMBL" id="VFJ54856.1"/>
    </source>
</evidence>
<feature type="transmembrane region" description="Helical" evidence="8">
    <location>
        <begin position="178"/>
        <end position="198"/>
    </location>
</feature>
<feature type="transmembrane region" description="Helical" evidence="8">
    <location>
        <begin position="137"/>
        <end position="157"/>
    </location>
</feature>
<dbReference type="Pfam" id="PF12832">
    <property type="entry name" value="MFS_1_like"/>
    <property type="match status" value="1"/>
</dbReference>
<evidence type="ECO:0000256" key="6">
    <source>
        <dbReference type="ARBA" id="ARBA00022989"/>
    </source>
</evidence>
<feature type="transmembrane region" description="Helical" evidence="8">
    <location>
        <begin position="113"/>
        <end position="131"/>
    </location>
</feature>
<dbReference type="InterPro" id="IPR020846">
    <property type="entry name" value="MFS_dom"/>
</dbReference>
<feature type="domain" description="Major facilitator superfamily (MFS) profile" evidence="9">
    <location>
        <begin position="120"/>
        <end position="358"/>
    </location>
</feature>